<feature type="compositionally biased region" description="Polar residues" evidence="1">
    <location>
        <begin position="10"/>
        <end position="20"/>
    </location>
</feature>
<sequence length="86" mass="9282">MKGINHPKNEQSLNPSNNESILDVIESTDLSRRRFMQTTVSASVLSAIGGVTMSGIVNTVEAAPLKPRNGFDGIGFDNIPPAYQYC</sequence>
<protein>
    <submittedName>
        <fullName evidence="2">Uncharacterized protein</fullName>
    </submittedName>
</protein>
<evidence type="ECO:0000313" key="2">
    <source>
        <dbReference type="EMBL" id="KJV07903.1"/>
    </source>
</evidence>
<dbReference type="RefSeq" id="WP_045777902.1">
    <property type="nucleotide sequence ID" value="NZ_LAJX01000013.1"/>
</dbReference>
<name>A0A0F3IMX5_9GAMM</name>
<dbReference type="EMBL" id="LAJX01000013">
    <property type="protein sequence ID" value="KJV07903.1"/>
    <property type="molecule type" value="Genomic_DNA"/>
</dbReference>
<accession>A0A0F3IMX5</accession>
<gene>
    <name evidence="2" type="ORF">VZ94_01640</name>
</gene>
<dbReference type="PROSITE" id="PS51318">
    <property type="entry name" value="TAT"/>
    <property type="match status" value="1"/>
</dbReference>
<proteinExistence type="predicted"/>
<organism evidence="2 3">
    <name type="scientific">Methylocucumis oryzae</name>
    <dbReference type="NCBI Taxonomy" id="1632867"/>
    <lineage>
        <taxon>Bacteria</taxon>
        <taxon>Pseudomonadati</taxon>
        <taxon>Pseudomonadota</taxon>
        <taxon>Gammaproteobacteria</taxon>
        <taxon>Methylococcales</taxon>
        <taxon>Methylococcaceae</taxon>
        <taxon>Methylocucumis</taxon>
    </lineage>
</organism>
<reference evidence="2 3" key="2">
    <citation type="journal article" date="2016" name="Microb. Ecol.">
        <title>Genome Characteristics of a Novel Type I Methanotroph (Sn10-6) Isolated from a Flooded Indian Rice Field.</title>
        <authorList>
            <person name="Rahalkar M.C."/>
            <person name="Pandit P.S."/>
            <person name="Dhakephalkar P.K."/>
            <person name="Pore S."/>
            <person name="Arora P."/>
            <person name="Kapse N."/>
        </authorList>
    </citation>
    <scope>NUCLEOTIDE SEQUENCE [LARGE SCALE GENOMIC DNA]</scope>
    <source>
        <strain evidence="2 3">Sn10-6</strain>
    </source>
</reference>
<dbReference type="OrthoDB" id="9801383at2"/>
<evidence type="ECO:0000256" key="1">
    <source>
        <dbReference type="SAM" id="MobiDB-lite"/>
    </source>
</evidence>
<reference evidence="3" key="1">
    <citation type="submission" date="2015-03" db="EMBL/GenBank/DDBJ databases">
        <title>Draft genome sequence of a novel methanotroph (Sn10-6) isolated from flooded ricefield rhizosphere in India.</title>
        <authorList>
            <person name="Pandit P.S."/>
            <person name="Pore S.D."/>
            <person name="Arora P."/>
            <person name="Kapse N.G."/>
            <person name="Dhakephalkar P.K."/>
            <person name="Rahalkar M.C."/>
        </authorList>
    </citation>
    <scope>NUCLEOTIDE SEQUENCE [LARGE SCALE GENOMIC DNA]</scope>
    <source>
        <strain evidence="3">Sn10-6</strain>
    </source>
</reference>
<dbReference type="InterPro" id="IPR006311">
    <property type="entry name" value="TAT_signal"/>
</dbReference>
<comment type="caution">
    <text evidence="2">The sequence shown here is derived from an EMBL/GenBank/DDBJ whole genome shotgun (WGS) entry which is preliminary data.</text>
</comment>
<feature type="region of interest" description="Disordered" evidence="1">
    <location>
        <begin position="1"/>
        <end position="20"/>
    </location>
</feature>
<dbReference type="Proteomes" id="UP000033684">
    <property type="component" value="Unassembled WGS sequence"/>
</dbReference>
<keyword evidence="3" id="KW-1185">Reference proteome</keyword>
<evidence type="ECO:0000313" key="3">
    <source>
        <dbReference type="Proteomes" id="UP000033684"/>
    </source>
</evidence>
<dbReference type="AlphaFoldDB" id="A0A0F3IMX5"/>